<dbReference type="HAMAP" id="MF_00171">
    <property type="entry name" value="TruA"/>
    <property type="match status" value="1"/>
</dbReference>
<keyword evidence="3 7" id="KW-0413">Isomerase</keyword>
<dbReference type="PIRSF" id="PIRSF001430">
    <property type="entry name" value="tRNA_psdUrid_synth"/>
    <property type="match status" value="1"/>
</dbReference>
<dbReference type="InterPro" id="IPR020094">
    <property type="entry name" value="TruA/RsuA/RluB/E/F_N"/>
</dbReference>
<feature type="domain" description="Pseudouridine synthase I TruA alpha/beta" evidence="8">
    <location>
        <begin position="162"/>
        <end position="278"/>
    </location>
</feature>
<dbReference type="GeneTree" id="ENSGT00950000183160"/>
<dbReference type="FunFam" id="3.30.70.580:FF:000011">
    <property type="entry name" value="tRNA pseudouridine synthase"/>
    <property type="match status" value="1"/>
</dbReference>
<protein>
    <recommendedName>
        <fullName evidence="7">tRNA pseudouridine synthase</fullName>
        <ecNumber evidence="7">5.4.99.12</ecNumber>
    </recommendedName>
</protein>
<keyword evidence="2 7" id="KW-0819">tRNA processing</keyword>
<organism evidence="9 10">
    <name type="scientific">Poecilia formosa</name>
    <name type="common">Amazon molly</name>
    <name type="synonym">Limia formosa</name>
    <dbReference type="NCBI Taxonomy" id="48698"/>
    <lineage>
        <taxon>Eukaryota</taxon>
        <taxon>Metazoa</taxon>
        <taxon>Chordata</taxon>
        <taxon>Craniata</taxon>
        <taxon>Vertebrata</taxon>
        <taxon>Euteleostomi</taxon>
        <taxon>Actinopterygii</taxon>
        <taxon>Neopterygii</taxon>
        <taxon>Teleostei</taxon>
        <taxon>Neoteleostei</taxon>
        <taxon>Acanthomorphata</taxon>
        <taxon>Ovalentaria</taxon>
        <taxon>Atherinomorphae</taxon>
        <taxon>Cyprinodontiformes</taxon>
        <taxon>Poeciliidae</taxon>
        <taxon>Poeciliinae</taxon>
        <taxon>Poecilia</taxon>
    </lineage>
</organism>
<evidence type="ECO:0000256" key="4">
    <source>
        <dbReference type="ARBA" id="ARBA00036943"/>
    </source>
</evidence>
<evidence type="ECO:0000256" key="5">
    <source>
        <dbReference type="PIRSR" id="PIRSR001430-1"/>
    </source>
</evidence>
<dbReference type="EMBL" id="AYCK01016379">
    <property type="status" value="NOT_ANNOTATED_CDS"/>
    <property type="molecule type" value="Genomic_DNA"/>
</dbReference>
<dbReference type="InterPro" id="IPR020103">
    <property type="entry name" value="PsdUridine_synth_cat_dom_sf"/>
</dbReference>
<comment type="catalytic activity">
    <reaction evidence="4">
        <text>a uridine in tRNA = a pseudouridine in tRNA</text>
        <dbReference type="Rhea" id="RHEA:54572"/>
        <dbReference type="Rhea" id="RHEA-COMP:13339"/>
        <dbReference type="Rhea" id="RHEA-COMP:13934"/>
        <dbReference type="ChEBI" id="CHEBI:65314"/>
        <dbReference type="ChEBI" id="CHEBI:65315"/>
    </reaction>
</comment>
<dbReference type="Gene3D" id="3.30.70.580">
    <property type="entry name" value="Pseudouridine synthase I, catalytic domain, N-terminal subdomain"/>
    <property type="match status" value="1"/>
</dbReference>
<dbReference type="InterPro" id="IPR020095">
    <property type="entry name" value="PsdUridine_synth_TruA_C"/>
</dbReference>
<dbReference type="CDD" id="cd02570">
    <property type="entry name" value="PseudoU_synth_EcTruA"/>
    <property type="match status" value="1"/>
</dbReference>
<dbReference type="EC" id="5.4.99.12" evidence="7"/>
<dbReference type="Gene3D" id="3.30.70.660">
    <property type="entry name" value="Pseudouridine synthase I, catalytic domain, C-terminal subdomain"/>
    <property type="match status" value="1"/>
</dbReference>
<accession>A0A087YBX5</accession>
<dbReference type="InterPro" id="IPR001406">
    <property type="entry name" value="PsdUridine_synth_TruA"/>
</dbReference>
<dbReference type="AlphaFoldDB" id="A0A087YBX5"/>
<dbReference type="GO" id="GO:0003723">
    <property type="term" value="F:RNA binding"/>
    <property type="evidence" value="ECO:0007669"/>
    <property type="project" value="InterPro"/>
</dbReference>
<comment type="catalytic activity">
    <reaction evidence="7">
        <text>uridine(38/39/40) in tRNA = pseudouridine(38/39/40) in tRNA</text>
        <dbReference type="Rhea" id="RHEA:22376"/>
        <dbReference type="Rhea" id="RHEA-COMP:10085"/>
        <dbReference type="Rhea" id="RHEA-COMP:10087"/>
        <dbReference type="ChEBI" id="CHEBI:65314"/>
        <dbReference type="ChEBI" id="CHEBI:65315"/>
        <dbReference type="EC" id="5.4.99.12"/>
    </reaction>
</comment>
<dbReference type="PANTHER" id="PTHR11142">
    <property type="entry name" value="PSEUDOURIDYLATE SYNTHASE"/>
    <property type="match status" value="1"/>
</dbReference>
<evidence type="ECO:0000256" key="3">
    <source>
        <dbReference type="ARBA" id="ARBA00023235"/>
    </source>
</evidence>
<sequence>MHNWARYLIFFQYIGTKYRGVVKVPPQQLGQSGVQEHLEEAIKRLKPVNPVSLSVSSRTDAGVHALSNSAHFDLQRKNDKPPFTADVLVEALNFNLKEQQIRVTHAYRVPDDFHARYRAQSRTYVYRVALGVTHHTLLPLTDWNLCWGLRNTELDIDAMHEAAALLVGTHDFSSFRAVNSDLPFKNPVKTVDVVTIQPGSSFAHSHFHRRLQFWELTFKSQSFLYKQVRRMTGVLVAAGQGRLSVSQVKQILDARDTLAFPHDVAAPAYGLFLKSVDYKESELDVAAFCNARLLLSDNDLIF</sequence>
<feature type="binding site" evidence="6">
    <location>
        <position position="124"/>
    </location>
    <ligand>
        <name>substrate</name>
    </ligand>
</feature>
<dbReference type="OMA" id="ADAFCHN"/>
<reference evidence="9" key="2">
    <citation type="submission" date="2025-08" db="UniProtKB">
        <authorList>
            <consortium name="Ensembl"/>
        </authorList>
    </citation>
    <scope>IDENTIFICATION</scope>
</reference>
<reference evidence="9" key="3">
    <citation type="submission" date="2025-09" db="UniProtKB">
        <authorList>
            <consortium name="Ensembl"/>
        </authorList>
    </citation>
    <scope>IDENTIFICATION</scope>
</reference>
<dbReference type="FunFam" id="3.30.70.660:FF:000006">
    <property type="entry name" value="tRNA pseudouridine synthase"/>
    <property type="match status" value="1"/>
</dbReference>
<feature type="domain" description="Pseudouridine synthase I TruA alpha/beta" evidence="8">
    <location>
        <begin position="11"/>
        <end position="117"/>
    </location>
</feature>
<dbReference type="SUPFAM" id="SSF55120">
    <property type="entry name" value="Pseudouridine synthase"/>
    <property type="match status" value="1"/>
</dbReference>
<dbReference type="GO" id="GO:0160147">
    <property type="term" value="F:tRNA pseudouridine(38-40) synthase activity"/>
    <property type="evidence" value="ECO:0007669"/>
    <property type="project" value="UniProtKB-EC"/>
</dbReference>
<dbReference type="Pfam" id="PF01416">
    <property type="entry name" value="PseudoU_synth_1"/>
    <property type="match status" value="2"/>
</dbReference>
<evidence type="ECO:0000313" key="10">
    <source>
        <dbReference type="Proteomes" id="UP000028760"/>
    </source>
</evidence>
<dbReference type="Proteomes" id="UP000028760">
    <property type="component" value="Unassembled WGS sequence"/>
</dbReference>
<feature type="active site" description="Nucleophile" evidence="5">
    <location>
        <position position="60"/>
    </location>
</feature>
<reference evidence="10" key="1">
    <citation type="submission" date="2013-10" db="EMBL/GenBank/DDBJ databases">
        <authorList>
            <person name="Schartl M."/>
            <person name="Warren W."/>
        </authorList>
    </citation>
    <scope>NUCLEOTIDE SEQUENCE [LARGE SCALE GENOMIC DNA]</scope>
    <source>
        <strain evidence="10">female</strain>
    </source>
</reference>
<proteinExistence type="inferred from homology"/>
<dbReference type="InterPro" id="IPR020097">
    <property type="entry name" value="PsdUridine_synth_TruA_a/b_dom"/>
</dbReference>
<name>A0A087YBX5_POEFO</name>
<evidence type="ECO:0000256" key="6">
    <source>
        <dbReference type="PIRSR" id="PIRSR001430-2"/>
    </source>
</evidence>
<evidence type="ECO:0000256" key="1">
    <source>
        <dbReference type="ARBA" id="ARBA00009375"/>
    </source>
</evidence>
<evidence type="ECO:0000259" key="8">
    <source>
        <dbReference type="Pfam" id="PF01416"/>
    </source>
</evidence>
<dbReference type="GO" id="GO:0031119">
    <property type="term" value="P:tRNA pseudouridine synthesis"/>
    <property type="evidence" value="ECO:0007669"/>
    <property type="project" value="TreeGrafter"/>
</dbReference>
<evidence type="ECO:0000313" key="9">
    <source>
        <dbReference type="Ensembl" id="ENSPFOP00000015528.1"/>
    </source>
</evidence>
<evidence type="ECO:0000256" key="7">
    <source>
        <dbReference type="RuleBase" id="RU003792"/>
    </source>
</evidence>
<comment type="similarity">
    <text evidence="1 7">Belongs to the tRNA pseudouridine synthase TruA family.</text>
</comment>
<evidence type="ECO:0000256" key="2">
    <source>
        <dbReference type="ARBA" id="ARBA00022694"/>
    </source>
</evidence>
<dbReference type="PANTHER" id="PTHR11142:SF0">
    <property type="entry name" value="TRNA PSEUDOURIDINE SYNTHASE-LIKE 1"/>
    <property type="match status" value="1"/>
</dbReference>
<dbReference type="Ensembl" id="ENSPFOT00000015550.2">
    <property type="protein sequence ID" value="ENSPFOP00000015528.1"/>
    <property type="gene ID" value="ENSPFOG00000015448.2"/>
</dbReference>
<keyword evidence="10" id="KW-1185">Reference proteome</keyword>
<dbReference type="EMBL" id="AYCK01016380">
    <property type="status" value="NOT_ANNOTATED_CDS"/>
    <property type="molecule type" value="Genomic_DNA"/>
</dbReference>